<organism evidence="2 3">
    <name type="scientific">Acinetobacter marinus</name>
    <dbReference type="NCBI Taxonomy" id="281375"/>
    <lineage>
        <taxon>Bacteria</taxon>
        <taxon>Pseudomonadati</taxon>
        <taxon>Pseudomonadota</taxon>
        <taxon>Gammaproteobacteria</taxon>
        <taxon>Moraxellales</taxon>
        <taxon>Moraxellaceae</taxon>
        <taxon>Acinetobacter</taxon>
    </lineage>
</organism>
<feature type="transmembrane region" description="Helical" evidence="1">
    <location>
        <begin position="42"/>
        <end position="61"/>
    </location>
</feature>
<dbReference type="Proteomes" id="UP000242317">
    <property type="component" value="Unassembled WGS sequence"/>
</dbReference>
<feature type="transmembrane region" description="Helical" evidence="1">
    <location>
        <begin position="81"/>
        <end position="100"/>
    </location>
</feature>
<evidence type="ECO:0000313" key="2">
    <source>
        <dbReference type="EMBL" id="SDB86322.1"/>
    </source>
</evidence>
<evidence type="ECO:0000256" key="1">
    <source>
        <dbReference type="SAM" id="Phobius"/>
    </source>
</evidence>
<keyword evidence="3" id="KW-1185">Reference proteome</keyword>
<sequence length="216" mass="25197">MISLVFIYFFILMVQICINYFPWTNETNFLVLKQDVVHSQPWRFAFQVHVLFSSLVLLAGFTQFSKTIRRKAPRLHRRCGWLYIVVTLGLALPSGFILALDANGGFSTQLCFVLLSGLWGMSTLCALYFAIQKQWLKHRNWMIRSFALALSALSLRTWKLALYQLQPFWDWLTPIHIYQLESWLGWTVNLIIAELIIYRLSQQARAIPPKNSESPH</sequence>
<feature type="transmembrane region" description="Helical" evidence="1">
    <location>
        <begin position="106"/>
        <end position="129"/>
    </location>
</feature>
<keyword evidence="1" id="KW-0472">Membrane</keyword>
<accession>A0A1G6GWA3</accession>
<dbReference type="AlphaFoldDB" id="A0A1G6GWA3"/>
<protein>
    <submittedName>
        <fullName evidence="2">Uncharacterized membrane protein</fullName>
    </submittedName>
</protein>
<dbReference type="EMBL" id="FMYK01000001">
    <property type="protein sequence ID" value="SDB86322.1"/>
    <property type="molecule type" value="Genomic_DNA"/>
</dbReference>
<dbReference type="Pfam" id="PF10067">
    <property type="entry name" value="DUF2306"/>
    <property type="match status" value="1"/>
</dbReference>
<reference evidence="3" key="1">
    <citation type="submission" date="2016-09" db="EMBL/GenBank/DDBJ databases">
        <authorList>
            <person name="Varghese N."/>
            <person name="Submissions S."/>
        </authorList>
    </citation>
    <scope>NUCLEOTIDE SEQUENCE [LARGE SCALE GENOMIC DNA]</scope>
    <source>
        <strain evidence="3">ANC 3699</strain>
    </source>
</reference>
<dbReference type="InterPro" id="IPR018750">
    <property type="entry name" value="DUF2306_membrane"/>
</dbReference>
<feature type="transmembrane region" description="Helical" evidence="1">
    <location>
        <begin position="5"/>
        <end position="22"/>
    </location>
</feature>
<gene>
    <name evidence="2" type="ORF">SAMN05421749_101501</name>
</gene>
<proteinExistence type="predicted"/>
<keyword evidence="1" id="KW-0812">Transmembrane</keyword>
<evidence type="ECO:0000313" key="3">
    <source>
        <dbReference type="Proteomes" id="UP000242317"/>
    </source>
</evidence>
<keyword evidence="1" id="KW-1133">Transmembrane helix</keyword>
<name>A0A1G6GWA3_9GAMM</name>